<gene>
    <name evidence="1" type="ORF">LRS37_11925</name>
</gene>
<dbReference type="SMART" id="SM00855">
    <property type="entry name" value="PGAM"/>
    <property type="match status" value="1"/>
</dbReference>
<keyword evidence="2" id="KW-1185">Reference proteome</keyword>
<comment type="caution">
    <text evidence="1">The sequence shown here is derived from an EMBL/GenBank/DDBJ whole genome shotgun (WGS) entry which is preliminary data.</text>
</comment>
<proteinExistence type="predicted"/>
<sequence length="182" mass="21313">MQLTMIRHLPTEWNKNQILQGRRDIPIAPITEEWRKGMNRNLSILRQQMPFDLVLASSLKRTQQTARLYEFEPEIDPLLDELDFGPFEGKPREKLMETYGETWIENPKALLLGESILQLEERLVAFLQKYRSYKKVLIFGHGSWIRAMLSYAEHGHVNHMNKVVVPNNTCKILPEITIRSEG</sequence>
<dbReference type="CDD" id="cd07067">
    <property type="entry name" value="HP_PGM_like"/>
    <property type="match status" value="1"/>
</dbReference>
<dbReference type="InterPro" id="IPR029033">
    <property type="entry name" value="His_PPase_superfam"/>
</dbReference>
<dbReference type="Pfam" id="PF00300">
    <property type="entry name" value="His_Phos_1"/>
    <property type="match status" value="1"/>
</dbReference>
<reference evidence="1 2" key="1">
    <citation type="journal article" date="2023" name="Antonie Van Leeuwenhoek">
        <title>Unveiling the genomic potential of a novel thermostable glycoside hydrolases producing Neobacillus sedimentimangrovi UE25.</title>
        <authorList>
            <person name="Ejaz U."/>
            <person name="Saleem F."/>
            <person name="Rashid R."/>
            <person name="Hasan K.A."/>
            <person name="Syed M.N."/>
            <person name="Sohail M."/>
        </authorList>
    </citation>
    <scope>NUCLEOTIDE SEQUENCE [LARGE SCALE GENOMIC DNA]</scope>
    <source>
        <strain evidence="1 2">UE25</strain>
    </source>
</reference>
<dbReference type="PANTHER" id="PTHR48100:SF1">
    <property type="entry name" value="HISTIDINE PHOSPHATASE FAMILY PROTEIN-RELATED"/>
    <property type="match status" value="1"/>
</dbReference>
<organism evidence="1 2">
    <name type="scientific">Neobacillus sedimentimangrovi</name>
    <dbReference type="NCBI Taxonomy" id="2699460"/>
    <lineage>
        <taxon>Bacteria</taxon>
        <taxon>Bacillati</taxon>
        <taxon>Bacillota</taxon>
        <taxon>Bacilli</taxon>
        <taxon>Bacillales</taxon>
        <taxon>Bacillaceae</taxon>
        <taxon>Neobacillus</taxon>
    </lineage>
</organism>
<evidence type="ECO:0000313" key="2">
    <source>
        <dbReference type="Proteomes" id="UP001162836"/>
    </source>
</evidence>
<dbReference type="Gene3D" id="3.40.50.1240">
    <property type="entry name" value="Phosphoglycerate mutase-like"/>
    <property type="match status" value="1"/>
</dbReference>
<dbReference type="Proteomes" id="UP001162836">
    <property type="component" value="Unassembled WGS sequence"/>
</dbReference>
<evidence type="ECO:0000313" key="1">
    <source>
        <dbReference type="EMBL" id="MCD4839578.1"/>
    </source>
</evidence>
<dbReference type="InterPro" id="IPR050275">
    <property type="entry name" value="PGM_Phosphatase"/>
</dbReference>
<dbReference type="EMBL" id="JAJODE010000034">
    <property type="protein sequence ID" value="MCD4839578.1"/>
    <property type="molecule type" value="Genomic_DNA"/>
</dbReference>
<dbReference type="SUPFAM" id="SSF53254">
    <property type="entry name" value="Phosphoglycerate mutase-like"/>
    <property type="match status" value="1"/>
</dbReference>
<dbReference type="PANTHER" id="PTHR48100">
    <property type="entry name" value="BROAD-SPECIFICITY PHOSPHATASE YOR283W-RELATED"/>
    <property type="match status" value="1"/>
</dbReference>
<protein>
    <submittedName>
        <fullName evidence="1">Histidine phosphatase family protein</fullName>
    </submittedName>
</protein>
<name>A0ABS8QK37_9BACI</name>
<accession>A0ABS8QK37</accession>
<dbReference type="RefSeq" id="WP_231315016.1">
    <property type="nucleotide sequence ID" value="NZ_JAJODE010000034.1"/>
</dbReference>
<dbReference type="InterPro" id="IPR013078">
    <property type="entry name" value="His_Pase_superF_clade-1"/>
</dbReference>